<dbReference type="GO" id="GO:0005524">
    <property type="term" value="F:ATP binding"/>
    <property type="evidence" value="ECO:0007669"/>
    <property type="project" value="InterPro"/>
</dbReference>
<dbReference type="CDD" id="cd00009">
    <property type="entry name" value="AAA"/>
    <property type="match status" value="1"/>
</dbReference>
<dbReference type="Pfam" id="PF17863">
    <property type="entry name" value="AAA_lid_2"/>
    <property type="match status" value="1"/>
</dbReference>
<dbReference type="EMBL" id="JACHVC010000012">
    <property type="protein sequence ID" value="MBC2606628.1"/>
    <property type="molecule type" value="Genomic_DNA"/>
</dbReference>
<dbReference type="InterPro" id="IPR027417">
    <property type="entry name" value="P-loop_NTPase"/>
</dbReference>
<feature type="domain" description="ChlI/MoxR AAA lid" evidence="2">
    <location>
        <begin position="229"/>
        <end position="303"/>
    </location>
</feature>
<dbReference type="PANTHER" id="PTHR42759:SF5">
    <property type="entry name" value="METHANOL DEHYDROGENASE REGULATOR"/>
    <property type="match status" value="1"/>
</dbReference>
<gene>
    <name evidence="3" type="ORF">H5P27_11300</name>
</gene>
<evidence type="ECO:0000259" key="2">
    <source>
        <dbReference type="Pfam" id="PF17863"/>
    </source>
</evidence>
<dbReference type="InterPro" id="IPR011703">
    <property type="entry name" value="ATPase_AAA-3"/>
</dbReference>
<keyword evidence="4" id="KW-1185">Reference proteome</keyword>
<evidence type="ECO:0000259" key="1">
    <source>
        <dbReference type="Pfam" id="PF07726"/>
    </source>
</evidence>
<dbReference type="Gene3D" id="1.10.8.80">
    <property type="entry name" value="Magnesium chelatase subunit I, C-Terminal domain"/>
    <property type="match status" value="1"/>
</dbReference>
<evidence type="ECO:0000313" key="3">
    <source>
        <dbReference type="EMBL" id="MBC2606628.1"/>
    </source>
</evidence>
<evidence type="ECO:0000313" key="4">
    <source>
        <dbReference type="Proteomes" id="UP000526501"/>
    </source>
</evidence>
<sequence length="314" mass="34679">MPDPRIAAIRDSLSTHIHGKPSAIDSVITCLIAGGHVLIEDVPGVGKTTLAYALSRSMNCLFNRIQFTSDLIPSDIIGVSIYQKPESRFVFHPGPIFANVVLADEINRSSPKSQSALLEAMERGLVTVDGESHPIETPFMVIATQNPVDFESTFPLPSAQLDRFLMRISMGYPDAASEKAMLKSGALHYDDIKIQPVVEKSDIEDLRELAREIFIEDSTYDYLHEIVMRTRKHPGVAVGVSPRGTLAFKSAIQASALVDGRDFVTPEDILRLAVPCLAHRLRLQERHGFEQDWNAAAEIVEEITESVAQPHQVD</sequence>
<accession>A0A7X1B923</accession>
<feature type="domain" description="ATPase AAA-3" evidence="1">
    <location>
        <begin position="36"/>
        <end position="166"/>
    </location>
</feature>
<dbReference type="InterPro" id="IPR041628">
    <property type="entry name" value="ChlI/MoxR_AAA_lid"/>
</dbReference>
<organism evidence="3 4">
    <name type="scientific">Pelagicoccus albus</name>
    <dbReference type="NCBI Taxonomy" id="415222"/>
    <lineage>
        <taxon>Bacteria</taxon>
        <taxon>Pseudomonadati</taxon>
        <taxon>Verrucomicrobiota</taxon>
        <taxon>Opitutia</taxon>
        <taxon>Puniceicoccales</taxon>
        <taxon>Pelagicoccaceae</taxon>
        <taxon>Pelagicoccus</taxon>
    </lineage>
</organism>
<dbReference type="GO" id="GO:0016887">
    <property type="term" value="F:ATP hydrolysis activity"/>
    <property type="evidence" value="ECO:0007669"/>
    <property type="project" value="InterPro"/>
</dbReference>
<protein>
    <submittedName>
        <fullName evidence="3">MoxR family ATPase</fullName>
    </submittedName>
</protein>
<dbReference type="Pfam" id="PF07726">
    <property type="entry name" value="AAA_3"/>
    <property type="match status" value="1"/>
</dbReference>
<dbReference type="PANTHER" id="PTHR42759">
    <property type="entry name" value="MOXR FAMILY PROTEIN"/>
    <property type="match status" value="1"/>
</dbReference>
<dbReference type="PIRSF" id="PIRSF002849">
    <property type="entry name" value="AAA_ATPase_chaperone_MoxR_prd"/>
    <property type="match status" value="1"/>
</dbReference>
<name>A0A7X1B923_9BACT</name>
<proteinExistence type="predicted"/>
<dbReference type="SUPFAM" id="SSF52540">
    <property type="entry name" value="P-loop containing nucleoside triphosphate hydrolases"/>
    <property type="match status" value="1"/>
</dbReference>
<dbReference type="Gene3D" id="3.40.50.300">
    <property type="entry name" value="P-loop containing nucleotide triphosphate hydrolases"/>
    <property type="match status" value="1"/>
</dbReference>
<dbReference type="InterPro" id="IPR050764">
    <property type="entry name" value="CbbQ/NirQ/NorQ/GpvN"/>
</dbReference>
<comment type="caution">
    <text evidence="3">The sequence shown here is derived from an EMBL/GenBank/DDBJ whole genome shotgun (WGS) entry which is preliminary data.</text>
</comment>
<reference evidence="3 4" key="1">
    <citation type="submission" date="2020-07" db="EMBL/GenBank/DDBJ databases">
        <authorList>
            <person name="Feng X."/>
        </authorList>
    </citation>
    <scope>NUCLEOTIDE SEQUENCE [LARGE SCALE GENOMIC DNA]</scope>
    <source>
        <strain evidence="3 4">JCM23202</strain>
    </source>
</reference>
<dbReference type="AlphaFoldDB" id="A0A7X1B923"/>
<dbReference type="RefSeq" id="WP_185660496.1">
    <property type="nucleotide sequence ID" value="NZ_CAWPOO010000012.1"/>
</dbReference>
<dbReference type="Proteomes" id="UP000526501">
    <property type="component" value="Unassembled WGS sequence"/>
</dbReference>